<evidence type="ECO:0000256" key="4">
    <source>
        <dbReference type="ARBA" id="ARBA00022840"/>
    </source>
</evidence>
<dbReference type="PANTHER" id="PTHR43519">
    <property type="entry name" value="ATP-DEPENDENT RNA HELICASE HRPB"/>
    <property type="match status" value="1"/>
</dbReference>
<keyword evidence="3 8" id="KW-0347">Helicase</keyword>
<keyword evidence="2" id="KW-0378">Hydrolase</keyword>
<dbReference type="GO" id="GO:0005524">
    <property type="term" value="F:ATP binding"/>
    <property type="evidence" value="ECO:0007669"/>
    <property type="project" value="UniProtKB-KW"/>
</dbReference>
<dbReference type="Proteomes" id="UP000234333">
    <property type="component" value="Unassembled WGS sequence"/>
</dbReference>
<dbReference type="EMBL" id="FXZC01000008">
    <property type="protein sequence ID" value="SMX97393.1"/>
    <property type="molecule type" value="Genomic_DNA"/>
</dbReference>
<dbReference type="InterPro" id="IPR013689">
    <property type="entry name" value="RNA_helicase_ATP-dep_HrpB_C"/>
</dbReference>
<dbReference type="PROSITE" id="PS51194">
    <property type="entry name" value="HELICASE_CTER"/>
    <property type="match status" value="1"/>
</dbReference>
<evidence type="ECO:0000256" key="3">
    <source>
        <dbReference type="ARBA" id="ARBA00022806"/>
    </source>
</evidence>
<reference evidence="9" key="1">
    <citation type="submission" date="2017-03" db="EMBL/GenBank/DDBJ databases">
        <authorList>
            <person name="Monnet C."/>
        </authorList>
    </citation>
    <scope>NUCLEOTIDE SEQUENCE [LARGE SCALE GENOMIC DNA]</scope>
    <source>
        <strain evidence="9">CIP 102111</strain>
    </source>
</reference>
<accession>A0A2H1KCB3</accession>
<evidence type="ECO:0000256" key="1">
    <source>
        <dbReference type="ARBA" id="ARBA00022741"/>
    </source>
</evidence>
<dbReference type="AlphaFoldDB" id="A0A2H1KCB3"/>
<evidence type="ECO:0000313" key="8">
    <source>
        <dbReference type="EMBL" id="SMX97393.1"/>
    </source>
</evidence>
<dbReference type="InterPro" id="IPR002464">
    <property type="entry name" value="DNA/RNA_helicase_DEAH_CS"/>
</dbReference>
<dbReference type="GO" id="GO:0003676">
    <property type="term" value="F:nucleic acid binding"/>
    <property type="evidence" value="ECO:0007669"/>
    <property type="project" value="InterPro"/>
</dbReference>
<feature type="domain" description="Helicase ATP-binding" evidence="6">
    <location>
        <begin position="24"/>
        <end position="191"/>
    </location>
</feature>
<evidence type="ECO:0000259" key="6">
    <source>
        <dbReference type="PROSITE" id="PS51192"/>
    </source>
</evidence>
<evidence type="ECO:0000259" key="7">
    <source>
        <dbReference type="PROSITE" id="PS51194"/>
    </source>
</evidence>
<dbReference type="CDD" id="cd18791">
    <property type="entry name" value="SF2_C_RHA"/>
    <property type="match status" value="1"/>
</dbReference>
<feature type="domain" description="Helicase C-terminal" evidence="7">
    <location>
        <begin position="230"/>
        <end position="407"/>
    </location>
</feature>
<evidence type="ECO:0000256" key="5">
    <source>
        <dbReference type="SAM" id="MobiDB-lite"/>
    </source>
</evidence>
<keyword evidence="4" id="KW-0067">ATP-binding</keyword>
<dbReference type="GO" id="GO:0016787">
    <property type="term" value="F:hydrolase activity"/>
    <property type="evidence" value="ECO:0007669"/>
    <property type="project" value="UniProtKB-KW"/>
</dbReference>
<protein>
    <submittedName>
        <fullName evidence="8">DEAD/DEAH box helicase</fullName>
    </submittedName>
</protein>
<name>A0A2H1KCB3_9MICO</name>
<evidence type="ECO:0000256" key="2">
    <source>
        <dbReference type="ARBA" id="ARBA00022801"/>
    </source>
</evidence>
<gene>
    <name evidence="8" type="ORF">BC102111_03138</name>
</gene>
<dbReference type="SMART" id="SM00490">
    <property type="entry name" value="HELICc"/>
    <property type="match status" value="1"/>
</dbReference>
<dbReference type="InterPro" id="IPR027417">
    <property type="entry name" value="P-loop_NTPase"/>
</dbReference>
<dbReference type="Pfam" id="PF00270">
    <property type="entry name" value="DEAD"/>
    <property type="match status" value="1"/>
</dbReference>
<feature type="region of interest" description="Disordered" evidence="5">
    <location>
        <begin position="767"/>
        <end position="786"/>
    </location>
</feature>
<feature type="region of interest" description="Disordered" evidence="5">
    <location>
        <begin position="843"/>
        <end position="869"/>
    </location>
</feature>
<dbReference type="Gene3D" id="3.40.50.300">
    <property type="entry name" value="P-loop containing nucleotide triphosphate hydrolases"/>
    <property type="match status" value="2"/>
</dbReference>
<dbReference type="Pfam" id="PF00271">
    <property type="entry name" value="Helicase_C"/>
    <property type="match status" value="1"/>
</dbReference>
<dbReference type="InterPro" id="IPR011545">
    <property type="entry name" value="DEAD/DEAH_box_helicase_dom"/>
</dbReference>
<evidence type="ECO:0000313" key="9">
    <source>
        <dbReference type="Proteomes" id="UP000234333"/>
    </source>
</evidence>
<proteinExistence type="predicted"/>
<dbReference type="InterPro" id="IPR014001">
    <property type="entry name" value="Helicase_ATP-bd"/>
</dbReference>
<dbReference type="PROSITE" id="PS00690">
    <property type="entry name" value="DEAH_ATP_HELICASE"/>
    <property type="match status" value="1"/>
</dbReference>
<dbReference type="Pfam" id="PF08482">
    <property type="entry name" value="HrpB_C"/>
    <property type="match status" value="1"/>
</dbReference>
<dbReference type="SUPFAM" id="SSF52540">
    <property type="entry name" value="P-loop containing nucleoside triphosphate hydrolases"/>
    <property type="match status" value="1"/>
</dbReference>
<organism evidence="8 9">
    <name type="scientific">Brevibacterium casei CIP 102111</name>
    <dbReference type="NCBI Taxonomy" id="1255625"/>
    <lineage>
        <taxon>Bacteria</taxon>
        <taxon>Bacillati</taxon>
        <taxon>Actinomycetota</taxon>
        <taxon>Actinomycetes</taxon>
        <taxon>Micrococcales</taxon>
        <taxon>Brevibacteriaceae</taxon>
        <taxon>Brevibacterium</taxon>
    </lineage>
</organism>
<dbReference type="PROSITE" id="PS51192">
    <property type="entry name" value="HELICASE_ATP_BIND_1"/>
    <property type="match status" value="1"/>
</dbReference>
<dbReference type="GO" id="GO:0004386">
    <property type="term" value="F:helicase activity"/>
    <property type="evidence" value="ECO:0007669"/>
    <property type="project" value="UniProtKB-KW"/>
</dbReference>
<keyword evidence="1" id="KW-0547">Nucleotide-binding</keyword>
<dbReference type="InterPro" id="IPR001650">
    <property type="entry name" value="Helicase_C-like"/>
</dbReference>
<dbReference type="SMART" id="SM00487">
    <property type="entry name" value="DEXDc"/>
    <property type="match status" value="1"/>
</dbReference>
<dbReference type="PANTHER" id="PTHR43519:SF1">
    <property type="entry name" value="ATP-DEPENDENT RNA HELICASE HRPB"/>
    <property type="match status" value="1"/>
</dbReference>
<sequence length="1188" mass="127764">MDSFDLRTIGADLPAAELIDRLPVEVADPFPRLVVEAPPGTGKTTLVPPLIAEHLRTTAGPDSGRIVVTQPRRMAARAAPRRLAHLTGTRLGEDIGFTVRGESTVSARTRIEFVTTGVLLRRMLADPELRGVSAVILDEIHERHLDTDLVFAMGRELVELRDDLSLVVMSATLDARDWARRLGSPDAPAPVLSVAAQTHPLDVRWAPAPERPLDARGVSRAFLDHLARTTVRALDESAGGDVLVFAPGAREVDEVADRIRGQLSGSAASLGSGMPAVSVHTLTGRTSSADQDAILRPRSPDDSERRVIVTTSVAESALTVPGVSIVVDSGLARGPRLDTKRRMSGLVTTRESKASGVQRSGRAARLGPGVVYRCLSEADWASLPEHTPPEIATADLTSAVLDLASWGGDTELLPDPMPQHAWALAVDNLVGLGAVEVDTSDRTPPEARRADLHVTDLGRAIARVPASVWAARGLLDGAAMLGARAAAEAVAAVESDRRSPGADLTAVLRDLRASRDRRFTQDVDRFTRIVGEYSGGGTAGERLRPEDLGLVVALAFPHQIARARSGADAEYLLASGTAAALPRNSPLMGSPWLAIAEVGLAGGRPTIRSAVPIDADTAELAGAGLLATEESATFSDGKVRAVRRTRLGGIELTSTPITACPELAREAIARSIEDRGAREVLRPSPAFDQLRARLGLLRHVIGQPWPDVRWSHLAHTLPDWCPAALDRMARGADPGAVDLIGALRTLLPWPEAARLDELAPESIEVPSGSRVRLDYPDPDDVGDDDSPHGPVLAVKLQEVFGWTEVPRVIDGRVPVVLHLLSPRTPAAGGDERPHIVLGGRVPARAGGEPRPLSQAPVARGSAQRSRDARNEAVWDNGTVTQALPSAPPAPAADAVVGPGSRLSAPAWRTLREEHEAQVAARTDAHVTRRMAGEKHPVEDFLFTYYPFKAGQLAKWNPGAGVLLELETSGDREYVDRRWYRTDGTVAEVDLESWRADRGEGARFIAALLSATLDREANLGCFGLHEWAMVYRMSEDERRHQQVPLRLSSAETDAVVERHRIQCSHHDAFRFFTAAARPRNTLQPTRAGMVGDEQPGCLHAGMDLYKWAMKIGPIAPSPLVLDCFDLALDIRTLDMEASPYDLRGWGYGVVAIETAAGKAEYMERQQAFSRRAQALRRRLLDALAAGGIS</sequence>